<dbReference type="GO" id="GO:0016874">
    <property type="term" value="F:ligase activity"/>
    <property type="evidence" value="ECO:0007669"/>
    <property type="project" value="UniProtKB-KW"/>
</dbReference>
<evidence type="ECO:0000313" key="3">
    <source>
        <dbReference type="Proteomes" id="UP000325081"/>
    </source>
</evidence>
<dbReference type="EMBL" id="BKCP01000336">
    <property type="protein sequence ID" value="GER25579.1"/>
    <property type="molecule type" value="Genomic_DNA"/>
</dbReference>
<evidence type="ECO:0000313" key="2">
    <source>
        <dbReference type="EMBL" id="GER25579.1"/>
    </source>
</evidence>
<feature type="region of interest" description="Disordered" evidence="1">
    <location>
        <begin position="17"/>
        <end position="73"/>
    </location>
</feature>
<reference evidence="3" key="1">
    <citation type="journal article" date="2019" name="Curr. Biol.">
        <title>Genome Sequence of Striga asiatica Provides Insight into the Evolution of Plant Parasitism.</title>
        <authorList>
            <person name="Yoshida S."/>
            <person name="Kim S."/>
            <person name="Wafula E.K."/>
            <person name="Tanskanen J."/>
            <person name="Kim Y.M."/>
            <person name="Honaas L."/>
            <person name="Yang Z."/>
            <person name="Spallek T."/>
            <person name="Conn C.E."/>
            <person name="Ichihashi Y."/>
            <person name="Cheong K."/>
            <person name="Cui S."/>
            <person name="Der J.P."/>
            <person name="Gundlach H."/>
            <person name="Jiao Y."/>
            <person name="Hori C."/>
            <person name="Ishida J.K."/>
            <person name="Kasahara H."/>
            <person name="Kiba T."/>
            <person name="Kim M.S."/>
            <person name="Koo N."/>
            <person name="Laohavisit A."/>
            <person name="Lee Y.H."/>
            <person name="Lumba S."/>
            <person name="McCourt P."/>
            <person name="Mortimer J.C."/>
            <person name="Mutuku J.M."/>
            <person name="Nomura T."/>
            <person name="Sasaki-Sekimoto Y."/>
            <person name="Seto Y."/>
            <person name="Wang Y."/>
            <person name="Wakatake T."/>
            <person name="Sakakibara H."/>
            <person name="Demura T."/>
            <person name="Yamaguchi S."/>
            <person name="Yoneyama K."/>
            <person name="Manabe R.I."/>
            <person name="Nelson D.C."/>
            <person name="Schulman A.H."/>
            <person name="Timko M.P."/>
            <person name="dePamphilis C.W."/>
            <person name="Choi D."/>
            <person name="Shirasu K."/>
        </authorList>
    </citation>
    <scope>NUCLEOTIDE SEQUENCE [LARGE SCALE GENOMIC DNA]</scope>
    <source>
        <strain evidence="3">cv. UVA1</strain>
    </source>
</reference>
<accession>A0A5A7NYF9</accession>
<gene>
    <name evidence="2" type="ORF">STAS_01167</name>
</gene>
<protein>
    <submittedName>
        <fullName evidence="2">UDP-N-acetylmuramoyl-L-alanyl-D-glutamate--2,6-diaminopimelate ligase</fullName>
    </submittedName>
</protein>
<sequence length="120" mass="13220">MQRRWSGAEGLLGSVGRESTATRWKGPIAARRRNAPCKRHSDDPGCGTDRAKHMKVGPLKVSQPDSDDFVDDMPRHSLEKITKAKRVCLRPLIDVGGVDVVRGSPRPKRHIQATSAMKSP</sequence>
<keyword evidence="3" id="KW-1185">Reference proteome</keyword>
<name>A0A5A7NYF9_STRAF</name>
<dbReference type="Proteomes" id="UP000325081">
    <property type="component" value="Unassembled WGS sequence"/>
</dbReference>
<dbReference type="AlphaFoldDB" id="A0A5A7NYF9"/>
<keyword evidence="2" id="KW-0436">Ligase</keyword>
<organism evidence="2 3">
    <name type="scientific">Striga asiatica</name>
    <name type="common">Asiatic witchweed</name>
    <name type="synonym">Buchnera asiatica</name>
    <dbReference type="NCBI Taxonomy" id="4170"/>
    <lineage>
        <taxon>Eukaryota</taxon>
        <taxon>Viridiplantae</taxon>
        <taxon>Streptophyta</taxon>
        <taxon>Embryophyta</taxon>
        <taxon>Tracheophyta</taxon>
        <taxon>Spermatophyta</taxon>
        <taxon>Magnoliopsida</taxon>
        <taxon>eudicotyledons</taxon>
        <taxon>Gunneridae</taxon>
        <taxon>Pentapetalae</taxon>
        <taxon>asterids</taxon>
        <taxon>lamiids</taxon>
        <taxon>Lamiales</taxon>
        <taxon>Orobanchaceae</taxon>
        <taxon>Buchnereae</taxon>
        <taxon>Striga</taxon>
    </lineage>
</organism>
<evidence type="ECO:0000256" key="1">
    <source>
        <dbReference type="SAM" id="MobiDB-lite"/>
    </source>
</evidence>
<comment type="caution">
    <text evidence="2">The sequence shown here is derived from an EMBL/GenBank/DDBJ whole genome shotgun (WGS) entry which is preliminary data.</text>
</comment>
<proteinExistence type="predicted"/>